<sequence>MATTKKTPTSSTNTSAQASVVKKTTKPVSTRLKKSVKTVAPSTIDPLEPSKIAKEESAQPNSTPDKSRIIKKYPNRRLYDTLHSTYVTLFDIKGLVMSNIPFHVVDAKTGDDLTRSILMQIILEEEAGGQPIFSKQSLLKMIRFYGNSLQGMMAPFLEQNLSQFIELQNQYVAHCQKIGGLVSPETWVSFVNKQNAVEFTHPMSFLFETGSKILEQIQSQSNGVINSFPFKK</sequence>
<dbReference type="Pfam" id="PF07879">
    <property type="entry name" value="PHB_acc_N"/>
    <property type="match status" value="1"/>
</dbReference>
<name>A0A1W2BHE2_9BURK</name>
<proteinExistence type="predicted"/>
<feature type="domain" description="PHB accumulation regulatory" evidence="2">
    <location>
        <begin position="134"/>
        <end position="170"/>
    </location>
</feature>
<evidence type="ECO:0000313" key="5">
    <source>
        <dbReference type="Proteomes" id="UP000192708"/>
    </source>
</evidence>
<dbReference type="OrthoDB" id="9795345at2"/>
<dbReference type="InterPro" id="IPR007897">
    <property type="entry name" value="PHB_accumulat"/>
</dbReference>
<dbReference type="InterPro" id="IPR010134">
    <property type="entry name" value="PHA_reg_PhaR"/>
</dbReference>
<dbReference type="InterPro" id="IPR012909">
    <property type="entry name" value="PHA_DNA-bd_N"/>
</dbReference>
<accession>A0A1W2BHE2</accession>
<evidence type="ECO:0000259" key="3">
    <source>
        <dbReference type="Pfam" id="PF07879"/>
    </source>
</evidence>
<dbReference type="Proteomes" id="UP000192708">
    <property type="component" value="Unassembled WGS sequence"/>
</dbReference>
<gene>
    <name evidence="4" type="ORF">SAMN06296008_11355</name>
</gene>
<protein>
    <submittedName>
        <fullName evidence="4">Polyhydroxyalkanoate synthesis repressor PhaR</fullName>
    </submittedName>
</protein>
<dbReference type="NCBIfam" id="TIGR01848">
    <property type="entry name" value="PHA_reg_PhaR"/>
    <property type="match status" value="1"/>
</dbReference>
<keyword evidence="5" id="KW-1185">Reference proteome</keyword>
<dbReference type="STRING" id="1938817.SAMN06296008_11355"/>
<dbReference type="EMBL" id="FWXJ01000013">
    <property type="protein sequence ID" value="SMC72363.1"/>
    <property type="molecule type" value="Genomic_DNA"/>
</dbReference>
<feature type="region of interest" description="Disordered" evidence="1">
    <location>
        <begin position="1"/>
        <end position="68"/>
    </location>
</feature>
<dbReference type="AlphaFoldDB" id="A0A1W2BHE2"/>
<evidence type="ECO:0000313" key="4">
    <source>
        <dbReference type="EMBL" id="SMC72363.1"/>
    </source>
</evidence>
<dbReference type="Pfam" id="PF05233">
    <property type="entry name" value="PHB_acc"/>
    <property type="match status" value="1"/>
</dbReference>
<dbReference type="RefSeq" id="WP_084285063.1">
    <property type="nucleotide sequence ID" value="NZ_FWXJ01000013.1"/>
</dbReference>
<evidence type="ECO:0000259" key="2">
    <source>
        <dbReference type="Pfam" id="PF05233"/>
    </source>
</evidence>
<feature type="domain" description="PHA accumulation regulator DNA-binding N-terminal" evidence="3">
    <location>
        <begin position="69"/>
        <end position="128"/>
    </location>
</feature>
<reference evidence="4 5" key="1">
    <citation type="submission" date="2017-04" db="EMBL/GenBank/DDBJ databases">
        <authorList>
            <person name="Afonso C.L."/>
            <person name="Miller P.J."/>
            <person name="Scott M.A."/>
            <person name="Spackman E."/>
            <person name="Goraichik I."/>
            <person name="Dimitrov K.M."/>
            <person name="Suarez D.L."/>
            <person name="Swayne D.E."/>
        </authorList>
    </citation>
    <scope>NUCLEOTIDE SEQUENCE [LARGE SCALE GENOMIC DNA]</scope>
    <source>
        <strain evidence="4 5">VK13</strain>
    </source>
</reference>
<dbReference type="GO" id="GO:0006355">
    <property type="term" value="P:regulation of DNA-templated transcription"/>
    <property type="evidence" value="ECO:0007669"/>
    <property type="project" value="InterPro"/>
</dbReference>
<organism evidence="4 5">
    <name type="scientific">Polynucleobacter kasalickyi</name>
    <dbReference type="NCBI Taxonomy" id="1938817"/>
    <lineage>
        <taxon>Bacteria</taxon>
        <taxon>Pseudomonadati</taxon>
        <taxon>Pseudomonadota</taxon>
        <taxon>Betaproteobacteria</taxon>
        <taxon>Burkholderiales</taxon>
        <taxon>Burkholderiaceae</taxon>
        <taxon>Polynucleobacter</taxon>
    </lineage>
</organism>
<evidence type="ECO:0000256" key="1">
    <source>
        <dbReference type="SAM" id="MobiDB-lite"/>
    </source>
</evidence>
<feature type="compositionally biased region" description="Low complexity" evidence="1">
    <location>
        <begin position="1"/>
        <end position="15"/>
    </location>
</feature>